<evidence type="ECO:0000313" key="2">
    <source>
        <dbReference type="Proteomes" id="UP000789525"/>
    </source>
</evidence>
<organism evidence="1 2">
    <name type="scientific">Acaulospora colombiana</name>
    <dbReference type="NCBI Taxonomy" id="27376"/>
    <lineage>
        <taxon>Eukaryota</taxon>
        <taxon>Fungi</taxon>
        <taxon>Fungi incertae sedis</taxon>
        <taxon>Mucoromycota</taxon>
        <taxon>Glomeromycotina</taxon>
        <taxon>Glomeromycetes</taxon>
        <taxon>Diversisporales</taxon>
        <taxon>Acaulosporaceae</taxon>
        <taxon>Acaulospora</taxon>
    </lineage>
</organism>
<reference evidence="1" key="1">
    <citation type="submission" date="2021-06" db="EMBL/GenBank/DDBJ databases">
        <authorList>
            <person name="Kallberg Y."/>
            <person name="Tangrot J."/>
            <person name="Rosling A."/>
        </authorList>
    </citation>
    <scope>NUCLEOTIDE SEQUENCE</scope>
    <source>
        <strain evidence="1">CL356</strain>
    </source>
</reference>
<proteinExistence type="predicted"/>
<dbReference type="EMBL" id="CAJVPT010017510">
    <property type="protein sequence ID" value="CAG8626970.1"/>
    <property type="molecule type" value="Genomic_DNA"/>
</dbReference>
<feature type="non-terminal residue" evidence="1">
    <location>
        <position position="1"/>
    </location>
</feature>
<keyword evidence="2" id="KW-1185">Reference proteome</keyword>
<dbReference type="Proteomes" id="UP000789525">
    <property type="component" value="Unassembled WGS sequence"/>
</dbReference>
<evidence type="ECO:0000313" key="1">
    <source>
        <dbReference type="EMBL" id="CAG8626970.1"/>
    </source>
</evidence>
<comment type="caution">
    <text evidence="1">The sequence shown here is derived from an EMBL/GenBank/DDBJ whole genome shotgun (WGS) entry which is preliminary data.</text>
</comment>
<gene>
    <name evidence="1" type="ORF">ACOLOM_LOCUS7514</name>
</gene>
<name>A0ACA9N5A4_9GLOM</name>
<accession>A0ACA9N5A4</accession>
<protein>
    <submittedName>
        <fullName evidence="1">1754_t:CDS:1</fullName>
    </submittedName>
</protein>
<sequence>LNAEEQKTLIPFFLKFNYNQTPLLFEYGAYLENFNCSLLFSVVYTWLKNEGHNEEEYGYRCQAIVRAITKMLMRTCRNLKSLNLASAVEVPDSSIFKSSQYGLSRLVELDLCLENNSSTNKQALEILSYLSSLCRSLRKTYFIIREEINSLPKESINSLVSLIENQHNLKIFSLYQAEKSASRIISSLQFQKDSLATILFSSINFNNISDNSLEVLINCKNIVQMKLAYCGNISPNQVEILSRSQFSLKFLILYQNNISSDIISALITIWGSKLKNLDLDQLTREIVDSITNHCQNLSNLTIKGSFDNLDLILPWIKGSHLKAFSLERTIFRGRVYGKEEVDPVFTRLGMNLPNSLNYLRIKGCKLMENALEQILSVCQLKLLETLLIQPVMEPIESRHLEYIRDFLRHNRSVKRVEINFYNIAKAWGSEEERIFNEIKGELGIEIITTEDFT</sequence>